<dbReference type="InterPro" id="IPR003646">
    <property type="entry name" value="SH3-like_bac-type"/>
</dbReference>
<evidence type="ECO:0000313" key="3">
    <source>
        <dbReference type="EMBL" id="RAK62517.1"/>
    </source>
</evidence>
<feature type="chain" id="PRO_5016268997" description="SH3b domain-containing protein" evidence="1">
    <location>
        <begin position="25"/>
        <end position="259"/>
    </location>
</feature>
<feature type="signal peptide" evidence="1">
    <location>
        <begin position="1"/>
        <end position="24"/>
    </location>
</feature>
<dbReference type="EMBL" id="QFYS01000011">
    <property type="protein sequence ID" value="RAK62517.1"/>
    <property type="molecule type" value="Genomic_DNA"/>
</dbReference>
<dbReference type="OrthoDB" id="7184569at2"/>
<comment type="caution">
    <text evidence="3">The sequence shown here is derived from an EMBL/GenBank/DDBJ whole genome shotgun (WGS) entry which is preliminary data.</text>
</comment>
<name>A0A328B6J3_9CAUL</name>
<sequence length="259" mass="26194">MTRLTLAIAPLAALAFALPSAASAQGLGNLFSCDAPGSSNTTGAVVGGLVGGLVGSQVSKNERTLGAVIGAGIGAAIGNNIGCRMDRKSQQDARTAFEKALDTGKAQTWSDPKTGATGRIEVLGAADGPGSGGQTSYSGRWRFAEGVKAATRVSSVGGTYAASNRVNVRAAPNTSAAIVDRLRAGEEFEVAGAAAGGWLAVIEDGLIQGYVSRSVVRQVNGTGDCQLVEQTIREPGAPTLRERYNACRVAGGGWQITAA</sequence>
<reference evidence="3 4" key="1">
    <citation type="submission" date="2018-05" db="EMBL/GenBank/DDBJ databases">
        <authorList>
            <person name="Lanie J.A."/>
            <person name="Ng W.-L."/>
            <person name="Kazmierczak K.M."/>
            <person name="Andrzejewski T.M."/>
            <person name="Davidsen T.M."/>
            <person name="Wayne K.J."/>
            <person name="Tettelin H."/>
            <person name="Glass J.I."/>
            <person name="Rusch D."/>
            <person name="Podicherti R."/>
            <person name="Tsui H.-C.T."/>
            <person name="Winkler M.E."/>
        </authorList>
    </citation>
    <scope>NUCLEOTIDE SEQUENCE [LARGE SCALE GENOMIC DNA]</scope>
    <source>
        <strain evidence="3 4">BUT-10</strain>
    </source>
</reference>
<dbReference type="SMART" id="SM00287">
    <property type="entry name" value="SH3b"/>
    <property type="match status" value="1"/>
</dbReference>
<evidence type="ECO:0000256" key="1">
    <source>
        <dbReference type="SAM" id="SignalP"/>
    </source>
</evidence>
<evidence type="ECO:0000259" key="2">
    <source>
        <dbReference type="SMART" id="SM00287"/>
    </source>
</evidence>
<organism evidence="3 4">
    <name type="scientific">Phenylobacterium kunshanense</name>
    <dbReference type="NCBI Taxonomy" id="1445034"/>
    <lineage>
        <taxon>Bacteria</taxon>
        <taxon>Pseudomonadati</taxon>
        <taxon>Pseudomonadota</taxon>
        <taxon>Alphaproteobacteria</taxon>
        <taxon>Caulobacterales</taxon>
        <taxon>Caulobacteraceae</taxon>
        <taxon>Phenylobacterium</taxon>
    </lineage>
</organism>
<dbReference type="Gene3D" id="2.30.30.40">
    <property type="entry name" value="SH3 Domains"/>
    <property type="match status" value="1"/>
</dbReference>
<gene>
    <name evidence="3" type="ORF">DJ019_19045</name>
</gene>
<dbReference type="Pfam" id="PF13488">
    <property type="entry name" value="Gly-zipper_Omp"/>
    <property type="match status" value="1"/>
</dbReference>
<dbReference type="RefSeq" id="WP_111278033.1">
    <property type="nucleotide sequence ID" value="NZ_QFYS01000011.1"/>
</dbReference>
<protein>
    <recommendedName>
        <fullName evidence="2">SH3b domain-containing protein</fullName>
    </recommendedName>
</protein>
<dbReference type="InterPro" id="IPR039567">
    <property type="entry name" value="Gly-zipper"/>
</dbReference>
<keyword evidence="1" id="KW-0732">Signal</keyword>
<proteinExistence type="predicted"/>
<keyword evidence="4" id="KW-1185">Reference proteome</keyword>
<dbReference type="AlphaFoldDB" id="A0A328B6J3"/>
<evidence type="ECO:0000313" key="4">
    <source>
        <dbReference type="Proteomes" id="UP000249524"/>
    </source>
</evidence>
<dbReference type="Pfam" id="PF08239">
    <property type="entry name" value="SH3_3"/>
    <property type="match status" value="1"/>
</dbReference>
<feature type="domain" description="SH3b" evidence="2">
    <location>
        <begin position="155"/>
        <end position="215"/>
    </location>
</feature>
<dbReference type="Proteomes" id="UP000249524">
    <property type="component" value="Unassembled WGS sequence"/>
</dbReference>
<accession>A0A328B6J3</accession>